<dbReference type="RefSeq" id="XP_002791183.2">
    <property type="nucleotide sequence ID" value="XM_002791137.2"/>
</dbReference>
<proteinExistence type="predicted"/>
<reference evidence="1 2" key="1">
    <citation type="journal article" date="2011" name="PLoS Genet.">
        <title>Comparative genomic analysis of human fungal pathogens causing paracoccidioidomycosis.</title>
        <authorList>
            <person name="Desjardins C.A."/>
            <person name="Champion M.D."/>
            <person name="Holder J.W."/>
            <person name="Muszewska A."/>
            <person name="Goldberg J."/>
            <person name="Bailao A.M."/>
            <person name="Brigido M.M."/>
            <person name="Ferreira M.E."/>
            <person name="Garcia A.M."/>
            <person name="Grynberg M."/>
            <person name="Gujja S."/>
            <person name="Heiman D.I."/>
            <person name="Henn M.R."/>
            <person name="Kodira C.D."/>
            <person name="Leon-Narvaez H."/>
            <person name="Longo L.V."/>
            <person name="Ma L.J."/>
            <person name="Malavazi I."/>
            <person name="Matsuo A.L."/>
            <person name="Morais F.V."/>
            <person name="Pereira M."/>
            <person name="Rodriguez-Brito S."/>
            <person name="Sakthikumar S."/>
            <person name="Salem-Izacc S.M."/>
            <person name="Sykes S.M."/>
            <person name="Teixeira M.M."/>
            <person name="Vallejo M.C."/>
            <person name="Walter M.E."/>
            <person name="Yandava C."/>
            <person name="Young S."/>
            <person name="Zeng Q."/>
            <person name="Zucker J."/>
            <person name="Felipe M.S."/>
            <person name="Goldman G.H."/>
            <person name="Haas B.J."/>
            <person name="McEwen J.G."/>
            <person name="Nino-Vega G."/>
            <person name="Puccia R."/>
            <person name="San-Blas G."/>
            <person name="Soares C.M."/>
            <person name="Birren B.W."/>
            <person name="Cuomo C.A."/>
        </authorList>
    </citation>
    <scope>NUCLEOTIDE SEQUENCE [LARGE SCALE GENOMIC DNA]</scope>
    <source>
        <strain evidence="2">ATCC MYA-826 / Pb01</strain>
    </source>
</reference>
<dbReference type="AlphaFoldDB" id="C1H7I8"/>
<keyword evidence="2" id="KW-1185">Reference proteome</keyword>
<organism evidence="1 2">
    <name type="scientific">Paracoccidioides lutzii (strain ATCC MYA-826 / Pb01)</name>
    <name type="common">Paracoccidioides brasiliensis</name>
    <dbReference type="NCBI Taxonomy" id="502779"/>
    <lineage>
        <taxon>Eukaryota</taxon>
        <taxon>Fungi</taxon>
        <taxon>Dikarya</taxon>
        <taxon>Ascomycota</taxon>
        <taxon>Pezizomycotina</taxon>
        <taxon>Eurotiomycetes</taxon>
        <taxon>Eurotiomycetidae</taxon>
        <taxon>Onygenales</taxon>
        <taxon>Ajellomycetaceae</taxon>
        <taxon>Paracoccidioides</taxon>
    </lineage>
</organism>
<dbReference type="VEuPathDB" id="FungiDB:PAAG_06729"/>
<evidence type="ECO:0000313" key="1">
    <source>
        <dbReference type="EMBL" id="EEH36311.2"/>
    </source>
</evidence>
<protein>
    <submittedName>
        <fullName evidence="1">Uncharacterized protein</fullName>
    </submittedName>
</protein>
<accession>C1H7I8</accession>
<dbReference type="GeneID" id="9094522"/>
<dbReference type="Proteomes" id="UP000002059">
    <property type="component" value="Partially assembled WGS sequence"/>
</dbReference>
<sequence>MNGGLAHIEQMTLPRQREGFLPILGCLDIGTGEMESVYEAREDVMVGDALELETVDDGMKTTAVLPWSVEQKFKPSAKIVTDKQTLAANMVVEFWMVEMGLMRRHENVKVKPSKTNNLVTIRTS</sequence>
<gene>
    <name evidence="1" type="ORF">PAAG_06729</name>
</gene>
<name>C1H7I8_PARBA</name>
<dbReference type="EMBL" id="KN294011">
    <property type="protein sequence ID" value="EEH36311.2"/>
    <property type="molecule type" value="Genomic_DNA"/>
</dbReference>
<dbReference type="HOGENOM" id="CLU_2004597_0_0_1"/>
<evidence type="ECO:0000313" key="2">
    <source>
        <dbReference type="Proteomes" id="UP000002059"/>
    </source>
</evidence>
<dbReference type="KEGG" id="pbl:PAAG_06729"/>